<protein>
    <recommendedName>
        <fullName evidence="7">DNA polymerase eta</fullName>
    </recommendedName>
</protein>
<evidence type="ECO:0000256" key="5">
    <source>
        <dbReference type="ARBA" id="ARBA00023204"/>
    </source>
</evidence>
<dbReference type="Gene3D" id="3.30.70.270">
    <property type="match status" value="1"/>
</dbReference>
<dbReference type="Gene3D" id="3.40.1170.60">
    <property type="match status" value="1"/>
</dbReference>
<keyword evidence="5" id="KW-0234">DNA repair</keyword>
<dbReference type="InterPro" id="IPR043128">
    <property type="entry name" value="Rev_trsase/Diguanyl_cyclase"/>
</dbReference>
<sequence length="709" mass="79529">MSVKAPRPDSRPALATSPRSSSKIKLKDLLDLDNPQLAYKSPLSVVALIDLNCFYAQVERIRLGLSDEDPVVCQQWQSIIAVSYAARKFGISRLDTVQSAKLKCPDLICAHAAVYKKGEGHWAYVSGSPSPVDHKVSLDMYRRESRKILRMIQEKVDLVDKASVDESYVDLGRSVFKRMMGQFPVLKKMVDDYRSAGKGSGTGPGSGTSMELLPPIPQVLPDGIQWEGYVAESDKEMADAQNVSPPPAIAIEDWDDVALIIGAQLLLDLRQTIHDELGYTTSAGLARNRLMAKLSGGFKKPDNQTIVRNCAVNRFLNNFELKDITGFGAKLGDSLVHKFDVPSGANSIAFIRDNYTPSMLRKELRDEPELATKLYQIVRGMHPSELEAKVDIKSMMSTKNFRDNSPWSLQDAFEWLTVYAGDLSNRLLDLDNESMELSMTKVSGKEKGILKRPRTITIGVRSMAFVRQTRQMPIPFHKDIGKMKQAIEECGRQLLREYLERNTSLSRMNSDKPARELFAGDAKNVRIMKMSDMSLTISNFVALNDHAMIESFAKRSDDRSVTANRELMEINNATAKRKIELEENELSKRKPKDLSIKDKQHISDLFKDFNKVNTVNKVNSEKNVRGSTAPKQLQKKVISNGSGNNGNGNGNGTSSDIFKSLQQKQRPEKDLLAQLQETKFCPKCELVVDDPIEHNDFHIAIDLSEKWNR</sequence>
<proteinExistence type="predicted"/>
<evidence type="ECO:0000256" key="8">
    <source>
        <dbReference type="SAM" id="MobiDB-lite"/>
    </source>
</evidence>
<keyword evidence="6" id="KW-0539">Nucleus</keyword>
<evidence type="ECO:0000256" key="1">
    <source>
        <dbReference type="ARBA" id="ARBA00004123"/>
    </source>
</evidence>
<evidence type="ECO:0000256" key="7">
    <source>
        <dbReference type="ARBA" id="ARBA00044975"/>
    </source>
</evidence>
<evidence type="ECO:0000256" key="2">
    <source>
        <dbReference type="ARBA" id="ARBA00022679"/>
    </source>
</evidence>
<evidence type="ECO:0000313" key="11">
    <source>
        <dbReference type="Proteomes" id="UP001497383"/>
    </source>
</evidence>
<evidence type="ECO:0000256" key="6">
    <source>
        <dbReference type="ARBA" id="ARBA00023242"/>
    </source>
</evidence>
<dbReference type="InterPro" id="IPR052230">
    <property type="entry name" value="DNA_polymerase_eta"/>
</dbReference>
<name>A0ABP0ZTE1_9ASCO</name>
<keyword evidence="4" id="KW-0227">DNA damage</keyword>
<dbReference type="InterPro" id="IPR017961">
    <property type="entry name" value="DNA_pol_Y-fam_little_finger"/>
</dbReference>
<dbReference type="SUPFAM" id="SSF56672">
    <property type="entry name" value="DNA/RNA polymerases"/>
    <property type="match status" value="1"/>
</dbReference>
<keyword evidence="11" id="KW-1185">Reference proteome</keyword>
<dbReference type="Gene3D" id="3.30.1490.100">
    <property type="entry name" value="DNA polymerase, Y-family, little finger domain"/>
    <property type="match status" value="1"/>
</dbReference>
<dbReference type="InterPro" id="IPR036775">
    <property type="entry name" value="DNA_pol_Y-fam_lit_finger_sf"/>
</dbReference>
<dbReference type="Pfam" id="PF11799">
    <property type="entry name" value="IMS_C"/>
    <property type="match status" value="1"/>
</dbReference>
<feature type="region of interest" description="Disordered" evidence="8">
    <location>
        <begin position="620"/>
        <end position="657"/>
    </location>
</feature>
<dbReference type="GeneID" id="92209806"/>
<gene>
    <name evidence="10" type="ORF">LODBEIA_P46100</name>
</gene>
<reference evidence="10 11" key="1">
    <citation type="submission" date="2024-03" db="EMBL/GenBank/DDBJ databases">
        <authorList>
            <person name="Brejova B."/>
        </authorList>
    </citation>
    <scope>NUCLEOTIDE SEQUENCE [LARGE SCALE GENOMIC DNA]</scope>
    <source>
        <strain evidence="10 11">CBS 14171</strain>
    </source>
</reference>
<evidence type="ECO:0000256" key="3">
    <source>
        <dbReference type="ARBA" id="ARBA00022723"/>
    </source>
</evidence>
<feature type="compositionally biased region" description="Basic and acidic residues" evidence="8">
    <location>
        <begin position="1"/>
        <end position="10"/>
    </location>
</feature>
<keyword evidence="3" id="KW-0479">Metal-binding</keyword>
<comment type="subcellular location">
    <subcellularLocation>
        <location evidence="1">Nucleus</location>
    </subcellularLocation>
</comment>
<dbReference type="PANTHER" id="PTHR45873">
    <property type="entry name" value="DNA POLYMERASE ETA"/>
    <property type="match status" value="1"/>
</dbReference>
<feature type="domain" description="UmuC" evidence="9">
    <location>
        <begin position="46"/>
        <end position="328"/>
    </location>
</feature>
<evidence type="ECO:0000259" key="9">
    <source>
        <dbReference type="PROSITE" id="PS50173"/>
    </source>
</evidence>
<dbReference type="PIRSF" id="PIRSF036603">
    <property type="entry name" value="DPol_eta"/>
    <property type="match status" value="1"/>
</dbReference>
<feature type="region of interest" description="Disordered" evidence="8">
    <location>
        <begin position="1"/>
        <end position="20"/>
    </location>
</feature>
<dbReference type="PANTHER" id="PTHR45873:SF1">
    <property type="entry name" value="DNA POLYMERASE ETA"/>
    <property type="match status" value="1"/>
</dbReference>
<dbReference type="RefSeq" id="XP_066831548.1">
    <property type="nucleotide sequence ID" value="XM_066974851.1"/>
</dbReference>
<dbReference type="InterPro" id="IPR043502">
    <property type="entry name" value="DNA/RNA_pol_sf"/>
</dbReference>
<accession>A0ABP0ZTE1</accession>
<keyword evidence="2" id="KW-0808">Transferase</keyword>
<dbReference type="EMBL" id="OZ022409">
    <property type="protein sequence ID" value="CAK9440545.1"/>
    <property type="molecule type" value="Genomic_DNA"/>
</dbReference>
<dbReference type="SUPFAM" id="SSF100879">
    <property type="entry name" value="Lesion bypass DNA polymerase (Y-family), little finger domain"/>
    <property type="match status" value="1"/>
</dbReference>
<dbReference type="Proteomes" id="UP001497383">
    <property type="component" value="Chromosome 5"/>
</dbReference>
<evidence type="ECO:0000313" key="10">
    <source>
        <dbReference type="EMBL" id="CAK9440545.1"/>
    </source>
</evidence>
<organism evidence="10 11">
    <name type="scientific">Lodderomyces beijingensis</name>
    <dbReference type="NCBI Taxonomy" id="1775926"/>
    <lineage>
        <taxon>Eukaryota</taxon>
        <taxon>Fungi</taxon>
        <taxon>Dikarya</taxon>
        <taxon>Ascomycota</taxon>
        <taxon>Saccharomycotina</taxon>
        <taxon>Pichiomycetes</taxon>
        <taxon>Debaryomycetaceae</taxon>
        <taxon>Candida/Lodderomyces clade</taxon>
        <taxon>Lodderomyces</taxon>
    </lineage>
</organism>
<evidence type="ECO:0000256" key="4">
    <source>
        <dbReference type="ARBA" id="ARBA00022763"/>
    </source>
</evidence>
<dbReference type="Pfam" id="PF00817">
    <property type="entry name" value="IMS"/>
    <property type="match status" value="1"/>
</dbReference>
<dbReference type="InterPro" id="IPR001126">
    <property type="entry name" value="UmuC"/>
</dbReference>
<dbReference type="PROSITE" id="PS50173">
    <property type="entry name" value="UMUC"/>
    <property type="match status" value="1"/>
</dbReference>